<protein>
    <submittedName>
        <fullName evidence="3">Uncharacterized protein</fullName>
    </submittedName>
</protein>
<organism evidence="3 4">
    <name type="scientific">Meloidogyne enterolobii</name>
    <name type="common">Root-knot nematode worm</name>
    <name type="synonym">Meloidogyne mayaguensis</name>
    <dbReference type="NCBI Taxonomy" id="390850"/>
    <lineage>
        <taxon>Eukaryota</taxon>
        <taxon>Metazoa</taxon>
        <taxon>Ecdysozoa</taxon>
        <taxon>Nematoda</taxon>
        <taxon>Chromadorea</taxon>
        <taxon>Rhabditida</taxon>
        <taxon>Tylenchina</taxon>
        <taxon>Tylenchomorpha</taxon>
        <taxon>Tylenchoidea</taxon>
        <taxon>Meloidogynidae</taxon>
        <taxon>Meloidogyninae</taxon>
        <taxon>Meloidogyne</taxon>
    </lineage>
</organism>
<sequence length="66" mass="7546">MFLPFVPFRASAARREQNKKERRRSAGSLSVAAAQRRRRKRIMTRATWTASSNAEGSTSTRLLSMF</sequence>
<reference evidence="3 4" key="1">
    <citation type="submission" date="2020-08" db="EMBL/GenBank/DDBJ databases">
        <authorList>
            <person name="Koutsovoulos G."/>
            <person name="Danchin GJ E."/>
        </authorList>
    </citation>
    <scope>NUCLEOTIDE SEQUENCE [LARGE SCALE GENOMIC DNA]</scope>
</reference>
<proteinExistence type="predicted"/>
<evidence type="ECO:0000256" key="1">
    <source>
        <dbReference type="SAM" id="MobiDB-lite"/>
    </source>
</evidence>
<feature type="region of interest" description="Disordered" evidence="1">
    <location>
        <begin position="47"/>
        <end position="66"/>
    </location>
</feature>
<accession>A0A6V7UZ54</accession>
<evidence type="ECO:0000313" key="2">
    <source>
        <dbReference type="EMBL" id="CAD2149198.1"/>
    </source>
</evidence>
<gene>
    <name evidence="3" type="ORF">MENT_LOCUS18670</name>
    <name evidence="2" type="ORF">MENT_LOCUS9602</name>
</gene>
<evidence type="ECO:0000313" key="3">
    <source>
        <dbReference type="EMBL" id="CAD2167385.1"/>
    </source>
</evidence>
<dbReference type="AlphaFoldDB" id="A0A6V7UZ54"/>
<dbReference type="Proteomes" id="UP000580250">
    <property type="component" value="Unassembled WGS sequence"/>
</dbReference>
<dbReference type="EMBL" id="CAJEWN010000043">
    <property type="protein sequence ID" value="CAD2149198.1"/>
    <property type="molecule type" value="Genomic_DNA"/>
</dbReference>
<feature type="region of interest" description="Disordered" evidence="1">
    <location>
        <begin position="13"/>
        <end position="42"/>
    </location>
</feature>
<dbReference type="EMBL" id="CAJEWN010000127">
    <property type="protein sequence ID" value="CAD2167385.1"/>
    <property type="molecule type" value="Genomic_DNA"/>
</dbReference>
<name>A0A6V7UZ54_MELEN</name>
<comment type="caution">
    <text evidence="3">The sequence shown here is derived from an EMBL/GenBank/DDBJ whole genome shotgun (WGS) entry which is preliminary data.</text>
</comment>
<evidence type="ECO:0000313" key="4">
    <source>
        <dbReference type="Proteomes" id="UP000580250"/>
    </source>
</evidence>